<keyword evidence="1 2" id="KW-0378">Hydrolase</keyword>
<accession>A0A4S1CCE7</accession>
<dbReference type="PROSITE" id="PS00893">
    <property type="entry name" value="NUDIX_BOX"/>
    <property type="match status" value="1"/>
</dbReference>
<dbReference type="PRINTS" id="PR00502">
    <property type="entry name" value="NUDIXFAMILY"/>
</dbReference>
<dbReference type="RefSeq" id="WP_135871842.1">
    <property type="nucleotide sequence ID" value="NZ_SRSC01000004.1"/>
</dbReference>
<dbReference type="PANTHER" id="PTHR43736:SF1">
    <property type="entry name" value="DIHYDRONEOPTERIN TRIPHOSPHATE DIPHOSPHATASE"/>
    <property type="match status" value="1"/>
</dbReference>
<dbReference type="EMBL" id="SRSC01000004">
    <property type="protein sequence ID" value="TGU70636.1"/>
    <property type="molecule type" value="Genomic_DNA"/>
</dbReference>
<dbReference type="InterPro" id="IPR020476">
    <property type="entry name" value="Nudix_hydrolase"/>
</dbReference>
<dbReference type="Proteomes" id="UP000306416">
    <property type="component" value="Unassembled WGS sequence"/>
</dbReference>
<evidence type="ECO:0000256" key="1">
    <source>
        <dbReference type="ARBA" id="ARBA00022801"/>
    </source>
</evidence>
<dbReference type="PROSITE" id="PS51462">
    <property type="entry name" value="NUDIX"/>
    <property type="match status" value="1"/>
</dbReference>
<comment type="caution">
    <text evidence="4">The sequence shown here is derived from an EMBL/GenBank/DDBJ whole genome shotgun (WGS) entry which is preliminary data.</text>
</comment>
<gene>
    <name evidence="4" type="ORF">E4633_16670</name>
</gene>
<dbReference type="GO" id="GO:0016787">
    <property type="term" value="F:hydrolase activity"/>
    <property type="evidence" value="ECO:0007669"/>
    <property type="project" value="UniProtKB-KW"/>
</dbReference>
<evidence type="ECO:0000313" key="4">
    <source>
        <dbReference type="EMBL" id="TGU70636.1"/>
    </source>
</evidence>
<name>A0A4S1CCE7_9BACT</name>
<dbReference type="Pfam" id="PF00293">
    <property type="entry name" value="NUDIX"/>
    <property type="match status" value="1"/>
</dbReference>
<evidence type="ECO:0000313" key="5">
    <source>
        <dbReference type="Proteomes" id="UP000306416"/>
    </source>
</evidence>
<dbReference type="InterPro" id="IPR020084">
    <property type="entry name" value="NUDIX_hydrolase_CS"/>
</dbReference>
<dbReference type="CDD" id="cd18873">
    <property type="entry name" value="NUDIX_NadM_like"/>
    <property type="match status" value="1"/>
</dbReference>
<comment type="similarity">
    <text evidence="2">Belongs to the Nudix hydrolase family.</text>
</comment>
<dbReference type="InterPro" id="IPR015797">
    <property type="entry name" value="NUDIX_hydrolase-like_dom_sf"/>
</dbReference>
<dbReference type="PANTHER" id="PTHR43736">
    <property type="entry name" value="ADP-RIBOSE PYROPHOSPHATASE"/>
    <property type="match status" value="1"/>
</dbReference>
<dbReference type="InterPro" id="IPR000086">
    <property type="entry name" value="NUDIX_hydrolase_dom"/>
</dbReference>
<evidence type="ECO:0000259" key="3">
    <source>
        <dbReference type="PROSITE" id="PS51462"/>
    </source>
</evidence>
<reference evidence="4 5" key="1">
    <citation type="submission" date="2019-04" db="EMBL/GenBank/DDBJ databases">
        <title>Geobacter oryzae sp. nov., ferric-reducing bacteria isolated from paddy soil.</title>
        <authorList>
            <person name="Xu Z."/>
            <person name="Masuda Y."/>
            <person name="Itoh H."/>
            <person name="Senoo K."/>
        </authorList>
    </citation>
    <scope>NUCLEOTIDE SEQUENCE [LARGE SCALE GENOMIC DNA]</scope>
    <source>
        <strain evidence="4 5">Red111</strain>
    </source>
</reference>
<protein>
    <submittedName>
        <fullName evidence="4">NUDIX hydrolase</fullName>
    </submittedName>
</protein>
<feature type="domain" description="Nudix hydrolase" evidence="3">
    <location>
        <begin position="18"/>
        <end position="148"/>
    </location>
</feature>
<dbReference type="Gene3D" id="3.90.79.10">
    <property type="entry name" value="Nucleoside Triphosphate Pyrophosphohydrolase"/>
    <property type="match status" value="1"/>
</dbReference>
<sequence>MPFDFLACPACGAKVKQYRNPLPTVDVIVELPEGVVLIERKNEPLGWAIPGGFVDYGETLEHAAVREMQEEIGLELEEEQLRLLGCYSDPARDKRSHNISTVYVATATGTPNAGDDAAAFGIFPIDALPEPLCFDHARILSDYRSKKAAGEL</sequence>
<proteinExistence type="inferred from homology"/>
<dbReference type="SUPFAM" id="SSF55811">
    <property type="entry name" value="Nudix"/>
    <property type="match status" value="1"/>
</dbReference>
<evidence type="ECO:0000256" key="2">
    <source>
        <dbReference type="RuleBase" id="RU003476"/>
    </source>
</evidence>
<keyword evidence="5" id="KW-1185">Reference proteome</keyword>
<dbReference type="AlphaFoldDB" id="A0A4S1CCE7"/>
<organism evidence="4 5">
    <name type="scientific">Geomonas terrae</name>
    <dbReference type="NCBI Taxonomy" id="2562681"/>
    <lineage>
        <taxon>Bacteria</taxon>
        <taxon>Pseudomonadati</taxon>
        <taxon>Thermodesulfobacteriota</taxon>
        <taxon>Desulfuromonadia</taxon>
        <taxon>Geobacterales</taxon>
        <taxon>Geobacteraceae</taxon>
        <taxon>Geomonas</taxon>
    </lineage>
</organism>